<dbReference type="Gene3D" id="3.10.10.10">
    <property type="entry name" value="HIV Type 1 Reverse Transcriptase, subunit A, domain 1"/>
    <property type="match status" value="1"/>
</dbReference>
<sequence>MRVSACMDVFTKKRVSMWDIANRDYRCVTEIAWAAWFSKAFEEEPQDLEVLKKRLTTAIRSRPPRRASAPEHDNAKYERKRATCLKCGSANHKVVNCPKCAPGESERLLKEQMDKWKSARNKKVAKLQGITNKSLRLRSQDRMQCVISPKPSVIQPYGQAPALKVDHQVQFTLITLDTHCGPLALRGLKAWVDSSSNAAELLISQACQPPDSSDECGDDGMQYATPNIQVPSAEDADGERNRRRAVVETMIQDKLRAAEDEGLTADLLEMLRLLLAKHRDIFHLGIGHDEPIKAEPLRVRIKPGVIPVKCVLRRYPPAHVEFLKTHVRELEAAGLVYHTNRATWAVAPRIVPKKGPGDLRMTIDSRPINACTSL</sequence>
<dbReference type="InterPro" id="IPR050951">
    <property type="entry name" value="Retrovirus_Pol_polyprotein"/>
</dbReference>
<name>A0A3R7Y2Z7_APHAT</name>
<gene>
    <name evidence="1" type="ORF">B5M09_011981</name>
</gene>
<reference evidence="1" key="1">
    <citation type="submission" date="2018-07" db="EMBL/GenBank/DDBJ databases">
        <title>Annotation of Aphanomyces astaci genome assembly.</title>
        <authorList>
            <person name="Studholme D.J."/>
        </authorList>
    </citation>
    <scope>NUCLEOTIDE SEQUENCE [LARGE SCALE GENOMIC DNA]</scope>
    <source>
        <strain evidence="1">Pc</strain>
    </source>
</reference>
<dbReference type="Proteomes" id="UP000284702">
    <property type="component" value="Unassembled WGS sequence"/>
</dbReference>
<dbReference type="AlphaFoldDB" id="A0A3R7Y2Z7"/>
<evidence type="ECO:0000313" key="1">
    <source>
        <dbReference type="EMBL" id="RQM19921.1"/>
    </source>
</evidence>
<proteinExistence type="predicted"/>
<dbReference type="PANTHER" id="PTHR37984:SF5">
    <property type="entry name" value="PROTEIN NYNRIN-LIKE"/>
    <property type="match status" value="1"/>
</dbReference>
<comment type="caution">
    <text evidence="1">The sequence shown here is derived from an EMBL/GenBank/DDBJ whole genome shotgun (WGS) entry which is preliminary data.</text>
</comment>
<dbReference type="PANTHER" id="PTHR37984">
    <property type="entry name" value="PROTEIN CBG26694"/>
    <property type="match status" value="1"/>
</dbReference>
<evidence type="ECO:0008006" key="3">
    <source>
        <dbReference type="Google" id="ProtNLM"/>
    </source>
</evidence>
<protein>
    <recommendedName>
        <fullName evidence="3">CCHC-type domain-containing protein</fullName>
    </recommendedName>
</protein>
<keyword evidence="2" id="KW-1185">Reference proteome</keyword>
<dbReference type="EMBL" id="MZMZ02004110">
    <property type="protein sequence ID" value="RQM19921.1"/>
    <property type="molecule type" value="Genomic_DNA"/>
</dbReference>
<dbReference type="VEuPathDB" id="FungiDB:H257_11090"/>
<dbReference type="SUPFAM" id="SSF56672">
    <property type="entry name" value="DNA/RNA polymerases"/>
    <property type="match status" value="1"/>
</dbReference>
<dbReference type="InterPro" id="IPR043502">
    <property type="entry name" value="DNA/RNA_pol_sf"/>
</dbReference>
<accession>A0A3R7Y2Z7</accession>
<evidence type="ECO:0000313" key="2">
    <source>
        <dbReference type="Proteomes" id="UP000284702"/>
    </source>
</evidence>
<feature type="non-terminal residue" evidence="1">
    <location>
        <position position="374"/>
    </location>
</feature>
<dbReference type="VEuPathDB" id="FungiDB:H257_18058"/>
<organism evidence="1 2">
    <name type="scientific">Aphanomyces astaci</name>
    <name type="common">Crayfish plague agent</name>
    <dbReference type="NCBI Taxonomy" id="112090"/>
    <lineage>
        <taxon>Eukaryota</taxon>
        <taxon>Sar</taxon>
        <taxon>Stramenopiles</taxon>
        <taxon>Oomycota</taxon>
        <taxon>Saprolegniomycetes</taxon>
        <taxon>Saprolegniales</taxon>
        <taxon>Verrucalvaceae</taxon>
        <taxon>Aphanomyces</taxon>
    </lineage>
</organism>